<keyword evidence="2" id="KW-1185">Reference proteome</keyword>
<accession>A0ACC6C6B7</accession>
<sequence>MANTAPPPASTDAPSVAHPLPDTALDSLRKRCHCFWFDRSSGELLALSSAAADKLGWDADAPPALQVTHCLQPTPEASAEQQWEQALAGESIEARLRIRVGSELQMAVAGELVADQRRGRDCLLLVGLSMDGPGREFRDMERQLQSVDRALEILEFAPDGRILRANANVLKRFGYTAAELAGQTEALLLPDGVASSAEHQLLWEQVRNGQYVETRIHRRDKRGHDLWLRAGFAPIADDGGRLQRVQQYSVDVSDVTEAAAEDAARLQALDRITNICEYDLDGRVLRANSNFLALMGYSADDLVGKHHRVLCEPDSTRGAGYDKFWRSLADGEHTAGEYKRLTKQGGKVWVKASYNPVLDALGRPVRVIEYATDVTTSRLRQADYEGKLDAIRRSMAVIEFTPQGEVLAANEQFLQLLGYRAEDVVGRHHRMFVDAQHASSDDYAAFWQRLARGEYESGEYKRFGRDSKEVWIQATYNPVFDLDGQVVKVVKFAQDITAAKLRNAEFESRVNAMRRAQAVVEFDVSGRVLDANENFLKLMGYELAEVKGKHHRMFCDPAYTQSEAYLNFWEKLGRGDFETGEYRRLGRNDKEVWIQATYNPIYDLNGRVSRVVKFAMDITRQKQRNAEFESRVRAVDLSQAVVEFDTEGNILAANDNFLRTMGYTLRELKGQHHSVLCAPDYVRSNEYRDFWLRLSKGETRTGRFHRVGKFNRDVHIQASYAPILDAHGVTQRVVKYAFDITEQVESERALQRVMADVRAAIEGLTGVVSSVRRASDRTERQIGLTQTTSSAGIKSLSASLNSIQGARSSTDAIAEMLRDIEEISSQTNLLAFNAAIEAARAGEHGVGFSVVAGEVRKLAERSSHTTREISKIIIEARVRNEQSEAQSREANGSLENIGVMVNQSHGAMAEIVAAMKSQEAVVDKLAALLRNSAGSATTE</sequence>
<evidence type="ECO:0000313" key="1">
    <source>
        <dbReference type="EMBL" id="MCY4743935.1"/>
    </source>
</evidence>
<proteinExistence type="predicted"/>
<dbReference type="Proteomes" id="UP001076464">
    <property type="component" value="Unassembled WGS sequence"/>
</dbReference>
<dbReference type="EMBL" id="JAPPUY010000001">
    <property type="protein sequence ID" value="MCY4743935.1"/>
    <property type="molecule type" value="Genomic_DNA"/>
</dbReference>
<protein>
    <submittedName>
        <fullName evidence="1">PAS domain S-box protein</fullName>
    </submittedName>
</protein>
<name>A0ACC6C6B7_9BURK</name>
<gene>
    <name evidence="1" type="ORF">NYO99_03015</name>
</gene>
<comment type="caution">
    <text evidence="1">The sequence shown here is derived from an EMBL/GenBank/DDBJ whole genome shotgun (WGS) entry which is preliminary data.</text>
</comment>
<evidence type="ECO:0000313" key="2">
    <source>
        <dbReference type="Proteomes" id="UP001076464"/>
    </source>
</evidence>
<organism evidence="1 2">
    <name type="scientific">Roseateles hydrophilus</name>
    <dbReference type="NCBI Taxonomy" id="2975054"/>
    <lineage>
        <taxon>Bacteria</taxon>
        <taxon>Pseudomonadati</taxon>
        <taxon>Pseudomonadota</taxon>
        <taxon>Betaproteobacteria</taxon>
        <taxon>Burkholderiales</taxon>
        <taxon>Sphaerotilaceae</taxon>
        <taxon>Roseateles</taxon>
    </lineage>
</organism>
<reference evidence="1" key="1">
    <citation type="submission" date="2022-08" db="EMBL/GenBank/DDBJ databases">
        <title>Genome sequencing of Pelomonas sp. UHG3.</title>
        <authorList>
            <person name="So Y."/>
        </authorList>
    </citation>
    <scope>NUCLEOTIDE SEQUENCE</scope>
    <source>
        <strain evidence="1">UHG3</strain>
    </source>
</reference>